<feature type="signal peptide" evidence="2">
    <location>
        <begin position="1"/>
        <end position="22"/>
    </location>
</feature>
<feature type="compositionally biased region" description="Basic and acidic residues" evidence="1">
    <location>
        <begin position="138"/>
        <end position="149"/>
    </location>
</feature>
<evidence type="ECO:0000256" key="1">
    <source>
        <dbReference type="SAM" id="MobiDB-lite"/>
    </source>
</evidence>
<organism evidence="3 4">
    <name type="scientific">Trichophyton violaceum</name>
    <dbReference type="NCBI Taxonomy" id="34388"/>
    <lineage>
        <taxon>Eukaryota</taxon>
        <taxon>Fungi</taxon>
        <taxon>Dikarya</taxon>
        <taxon>Ascomycota</taxon>
        <taxon>Pezizomycotina</taxon>
        <taxon>Eurotiomycetes</taxon>
        <taxon>Eurotiomycetidae</taxon>
        <taxon>Onygenales</taxon>
        <taxon>Arthrodermataceae</taxon>
        <taxon>Trichophyton</taxon>
    </lineage>
</organism>
<feature type="region of interest" description="Disordered" evidence="1">
    <location>
        <begin position="124"/>
        <end position="181"/>
    </location>
</feature>
<evidence type="ECO:0000313" key="4">
    <source>
        <dbReference type="Proteomes" id="UP000243519"/>
    </source>
</evidence>
<gene>
    <name evidence="3" type="ORF">A7D00_0271</name>
</gene>
<reference evidence="3 4" key="1">
    <citation type="submission" date="2016-05" db="EMBL/GenBank/DDBJ databases">
        <title>Genome sequencing of Trichophyton violaceum CMCC(F)T3l isolated from hair.</title>
        <authorList>
            <person name="Zhan P."/>
            <person name="Tao Y."/>
            <person name="Liu W."/>
        </authorList>
    </citation>
    <scope>NUCLEOTIDE SEQUENCE [LARGE SCALE GENOMIC DNA]</scope>
    <source>
        <strain evidence="4">CMCC(F)T3l</strain>
    </source>
</reference>
<proteinExistence type="predicted"/>
<feature type="compositionally biased region" description="Basic and acidic residues" evidence="1">
    <location>
        <begin position="156"/>
        <end position="165"/>
    </location>
</feature>
<protein>
    <submittedName>
        <fullName evidence="3">Uncharacterized protein</fullName>
    </submittedName>
</protein>
<keyword evidence="2" id="KW-0732">Signal</keyword>
<sequence length="457" mass="50589">MHISDPLFYVSVLAGLAILGDAATVPHAAKALKPALRDARNVIEISGGDLHRAAKSRRDTDDWDYRRSIDPLSKKDVDTRPLSPRDTVHKSLVDTVHRSLMDTSTKPLSPRDTVHKSLVDTVHRSLMDTSTKPLSPRDAVHRSLMDTSKKPTVHKSLVDTVHRSLMDTSTKPLSPRDTVHKSLVDTVHRSLIDTSKKPTIHKSLVDTVHRSLMDTSTKPLSPRDTTHRSLMDAVHRSLVDTSTKPLSLKGPVTKSKRDIPSPKLAAPNSMYSHDGFQVTSDHVLRYLQDRGLVAWAPSGTGKYTHITDDLWQRGLGGAVRRKRSFAPIDLNKGPSKVFNNIWIKGQSASITCYTQGLRTSALEFEKAVMDACHAFGASPLPSQSIRMWEMATVNAKIPRLRFSIRVLEGTETLDETLCQVAFDQIRQRCATNGDTAGGEATIGRQFILTLDSMDPEI</sequence>
<feature type="chain" id="PRO_5008086487" evidence="2">
    <location>
        <begin position="23"/>
        <end position="457"/>
    </location>
</feature>
<evidence type="ECO:0000313" key="3">
    <source>
        <dbReference type="EMBL" id="OAL74677.1"/>
    </source>
</evidence>
<evidence type="ECO:0000256" key="2">
    <source>
        <dbReference type="SAM" id="SignalP"/>
    </source>
</evidence>
<dbReference type="AlphaFoldDB" id="A0A178FSY2"/>
<feature type="region of interest" description="Disordered" evidence="1">
    <location>
        <begin position="241"/>
        <end position="266"/>
    </location>
</feature>
<comment type="caution">
    <text evidence="3">The sequence shown here is derived from an EMBL/GenBank/DDBJ whole genome shotgun (WGS) entry which is preliminary data.</text>
</comment>
<name>A0A178FSY2_TRIVO</name>
<dbReference type="EMBL" id="LHPN01000001">
    <property type="protein sequence ID" value="OAL74677.1"/>
    <property type="molecule type" value="Genomic_DNA"/>
</dbReference>
<dbReference type="Proteomes" id="UP000243519">
    <property type="component" value="Unassembled WGS sequence"/>
</dbReference>
<accession>A0A178FSY2</accession>
<keyword evidence="4" id="KW-1185">Reference proteome</keyword>